<evidence type="ECO:0000313" key="3">
    <source>
        <dbReference type="Proteomes" id="UP000314294"/>
    </source>
</evidence>
<sequence length="92" mass="10008">MFFLNLDHVILHITRQQRAVLRSEAKLQRTRNVNVGSSPPPRAETEAKAFPPTQTDRPPTVLQHPRSVSPLEPLGEAGPGGVTAPPSRGEPT</sequence>
<protein>
    <submittedName>
        <fullName evidence="2">Uncharacterized protein</fullName>
    </submittedName>
</protein>
<comment type="caution">
    <text evidence="2">The sequence shown here is derived from an EMBL/GenBank/DDBJ whole genome shotgun (WGS) entry which is preliminary data.</text>
</comment>
<reference evidence="2 3" key="1">
    <citation type="submission" date="2019-03" db="EMBL/GenBank/DDBJ databases">
        <title>First draft genome of Liparis tanakae, snailfish: a comprehensive survey of snailfish specific genes.</title>
        <authorList>
            <person name="Kim W."/>
            <person name="Song I."/>
            <person name="Jeong J.-H."/>
            <person name="Kim D."/>
            <person name="Kim S."/>
            <person name="Ryu S."/>
            <person name="Song J.Y."/>
            <person name="Lee S.K."/>
        </authorList>
    </citation>
    <scope>NUCLEOTIDE SEQUENCE [LARGE SCALE GENOMIC DNA]</scope>
    <source>
        <tissue evidence="2">Muscle</tissue>
    </source>
</reference>
<evidence type="ECO:0000313" key="2">
    <source>
        <dbReference type="EMBL" id="TNN35117.1"/>
    </source>
</evidence>
<accession>A0A4Z2F1T4</accession>
<dbReference type="EMBL" id="SRLO01001828">
    <property type="protein sequence ID" value="TNN35117.1"/>
    <property type="molecule type" value="Genomic_DNA"/>
</dbReference>
<dbReference type="AlphaFoldDB" id="A0A4Z2F1T4"/>
<keyword evidence="3" id="KW-1185">Reference proteome</keyword>
<feature type="region of interest" description="Disordered" evidence="1">
    <location>
        <begin position="22"/>
        <end position="92"/>
    </location>
</feature>
<name>A0A4Z2F1T4_9TELE</name>
<dbReference type="Proteomes" id="UP000314294">
    <property type="component" value="Unassembled WGS sequence"/>
</dbReference>
<proteinExistence type="predicted"/>
<evidence type="ECO:0000256" key="1">
    <source>
        <dbReference type="SAM" id="MobiDB-lite"/>
    </source>
</evidence>
<gene>
    <name evidence="2" type="ORF">EYF80_054722</name>
</gene>
<organism evidence="2 3">
    <name type="scientific">Liparis tanakae</name>
    <name type="common">Tanaka's snailfish</name>
    <dbReference type="NCBI Taxonomy" id="230148"/>
    <lineage>
        <taxon>Eukaryota</taxon>
        <taxon>Metazoa</taxon>
        <taxon>Chordata</taxon>
        <taxon>Craniata</taxon>
        <taxon>Vertebrata</taxon>
        <taxon>Euteleostomi</taxon>
        <taxon>Actinopterygii</taxon>
        <taxon>Neopterygii</taxon>
        <taxon>Teleostei</taxon>
        <taxon>Neoteleostei</taxon>
        <taxon>Acanthomorphata</taxon>
        <taxon>Eupercaria</taxon>
        <taxon>Perciformes</taxon>
        <taxon>Cottioidei</taxon>
        <taxon>Cottales</taxon>
        <taxon>Liparidae</taxon>
        <taxon>Liparis</taxon>
    </lineage>
</organism>